<gene>
    <name evidence="4" type="primary">rnfH</name>
    <name evidence="4" type="ORF">LMG28138_03801</name>
</gene>
<name>A0A6S7BUK7_9BURK</name>
<comment type="similarity">
    <text evidence="1 2">Belongs to the UPF0125 (RnfH) family.</text>
</comment>
<dbReference type="PANTHER" id="PTHR37483">
    <property type="entry name" value="UPF0125 PROTEIN RATB"/>
    <property type="match status" value="1"/>
</dbReference>
<proteinExistence type="inferred from homology"/>
<protein>
    <recommendedName>
        <fullName evidence="2">UPF0125 protein LMG28138_03801</fullName>
    </recommendedName>
</protein>
<evidence type="ECO:0000313" key="4">
    <source>
        <dbReference type="EMBL" id="CAB3795047.1"/>
    </source>
</evidence>
<keyword evidence="5" id="KW-1185">Reference proteome</keyword>
<evidence type="ECO:0000256" key="1">
    <source>
        <dbReference type="ARBA" id="ARBA00010645"/>
    </source>
</evidence>
<dbReference type="InterPro" id="IPR016155">
    <property type="entry name" value="Mopterin_synth/thiamin_S_b"/>
</dbReference>
<dbReference type="NCBIfam" id="NF002490">
    <property type="entry name" value="PRK01777.1"/>
    <property type="match status" value="1"/>
</dbReference>
<sequence>MHSMPPEDTPGTMFDVEICYALPERQVLLSVAVPPGTTVREAIERSRIVEQCPEIDLSTQAVGIFGKIQPLDTQVSAGDRIEIYRPLTVDPKLARQRRVTKSRAGSVEGRRWHAKERR</sequence>
<dbReference type="PANTHER" id="PTHR37483:SF1">
    <property type="entry name" value="UPF0125 PROTEIN RATB"/>
    <property type="match status" value="1"/>
</dbReference>
<dbReference type="Gene3D" id="3.10.20.280">
    <property type="entry name" value="RnfH-like"/>
    <property type="match status" value="1"/>
</dbReference>
<evidence type="ECO:0000256" key="3">
    <source>
        <dbReference type="SAM" id="MobiDB-lite"/>
    </source>
</evidence>
<feature type="region of interest" description="Disordered" evidence="3">
    <location>
        <begin position="95"/>
        <end position="118"/>
    </location>
</feature>
<dbReference type="Proteomes" id="UP000494115">
    <property type="component" value="Unassembled WGS sequence"/>
</dbReference>
<accession>A0A6S7BUK7</accession>
<evidence type="ECO:0000256" key="2">
    <source>
        <dbReference type="HAMAP-Rule" id="MF_00460"/>
    </source>
</evidence>
<dbReference type="AlphaFoldDB" id="A0A6S7BUK7"/>
<dbReference type="InterPro" id="IPR037021">
    <property type="entry name" value="RnfH_sf"/>
</dbReference>
<dbReference type="HAMAP" id="MF_00460">
    <property type="entry name" value="UPF0125_RnfH"/>
    <property type="match status" value="1"/>
</dbReference>
<reference evidence="4 5" key="1">
    <citation type="submission" date="2020-04" db="EMBL/GenBank/DDBJ databases">
        <authorList>
            <person name="De Canck E."/>
        </authorList>
    </citation>
    <scope>NUCLEOTIDE SEQUENCE [LARGE SCALE GENOMIC DNA]</scope>
    <source>
        <strain evidence="4 5">LMG 28138</strain>
    </source>
</reference>
<dbReference type="SUPFAM" id="SSF54285">
    <property type="entry name" value="MoaD/ThiS"/>
    <property type="match status" value="1"/>
</dbReference>
<evidence type="ECO:0000313" key="5">
    <source>
        <dbReference type="Proteomes" id="UP000494115"/>
    </source>
</evidence>
<organism evidence="4 5">
    <name type="scientific">Pararobbsia alpina</name>
    <dbReference type="NCBI Taxonomy" id="621374"/>
    <lineage>
        <taxon>Bacteria</taxon>
        <taxon>Pseudomonadati</taxon>
        <taxon>Pseudomonadota</taxon>
        <taxon>Betaproteobacteria</taxon>
        <taxon>Burkholderiales</taxon>
        <taxon>Burkholderiaceae</taxon>
        <taxon>Pararobbsia</taxon>
    </lineage>
</organism>
<dbReference type="InterPro" id="IPR005346">
    <property type="entry name" value="RnfH"/>
</dbReference>
<dbReference type="EMBL" id="CADIKM010000020">
    <property type="protein sequence ID" value="CAB3795047.1"/>
    <property type="molecule type" value="Genomic_DNA"/>
</dbReference>
<dbReference type="Pfam" id="PF03658">
    <property type="entry name" value="Ub-RnfH"/>
    <property type="match status" value="1"/>
</dbReference>